<sequence>MNQDCSREESKPPLFARLGEFSKLPPELRFQIWNCLFDDFLWNTSSTPCGLSIISCNRYLNEETTRILYERRVLSLTIVIRCSPEGGRIPEFHAIVKAAKGAGKLMGVKFMGLSYLDDVLRLVRNFPSWRFQKCGPWIHVNYFCLLCPSEELELWDCVVRVVDTLKLIPNGKNITFNTFYPYPLLREQTVGLTRSGVIKDWFDERFPGQPVPFRSRHRPDIRDHGYPPGPCLIIPVYHYTVLQAMRSAELKRHERDKLEVEL</sequence>
<gene>
    <name evidence="1" type="ORF">PROQFM164_S02g002199</name>
</gene>
<dbReference type="Proteomes" id="UP000030686">
    <property type="component" value="Unassembled WGS sequence"/>
</dbReference>
<evidence type="ECO:0000313" key="2">
    <source>
        <dbReference type="Proteomes" id="UP000030686"/>
    </source>
</evidence>
<organism evidence="1 2">
    <name type="scientific">Penicillium roqueforti (strain FM164)</name>
    <dbReference type="NCBI Taxonomy" id="1365484"/>
    <lineage>
        <taxon>Eukaryota</taxon>
        <taxon>Fungi</taxon>
        <taxon>Dikarya</taxon>
        <taxon>Ascomycota</taxon>
        <taxon>Pezizomycotina</taxon>
        <taxon>Eurotiomycetes</taxon>
        <taxon>Eurotiomycetidae</taxon>
        <taxon>Eurotiales</taxon>
        <taxon>Aspergillaceae</taxon>
        <taxon>Penicillium</taxon>
    </lineage>
</organism>
<reference evidence="1" key="1">
    <citation type="journal article" date="2014" name="Nat. Commun.">
        <title>Multiple recent horizontal transfers of a large genomic region in cheese making fungi.</title>
        <authorList>
            <person name="Cheeseman K."/>
            <person name="Ropars J."/>
            <person name="Renault P."/>
            <person name="Dupont J."/>
            <person name="Gouzy J."/>
            <person name="Branca A."/>
            <person name="Abraham A.L."/>
            <person name="Ceppi M."/>
            <person name="Conseiller E."/>
            <person name="Debuchy R."/>
            <person name="Malagnac F."/>
            <person name="Goarin A."/>
            <person name="Silar P."/>
            <person name="Lacoste S."/>
            <person name="Sallet E."/>
            <person name="Bensimon A."/>
            <person name="Giraud T."/>
            <person name="Brygoo Y."/>
        </authorList>
    </citation>
    <scope>NUCLEOTIDE SEQUENCE [LARGE SCALE GENOMIC DNA]</scope>
    <source>
        <strain evidence="1">FM164</strain>
    </source>
</reference>
<dbReference type="AlphaFoldDB" id="W6Q5S9"/>
<accession>W6Q5S9</accession>
<protein>
    <submittedName>
        <fullName evidence="1">Genomic scaffold, ProqFM164S02</fullName>
    </submittedName>
</protein>
<proteinExistence type="predicted"/>
<dbReference type="EMBL" id="HG792016">
    <property type="protein sequence ID" value="CDM32048.1"/>
    <property type="molecule type" value="Genomic_DNA"/>
</dbReference>
<keyword evidence="2" id="KW-1185">Reference proteome</keyword>
<dbReference type="OrthoDB" id="3940621at2759"/>
<evidence type="ECO:0000313" key="1">
    <source>
        <dbReference type="EMBL" id="CDM32048.1"/>
    </source>
</evidence>
<name>W6Q5S9_PENRF</name>